<dbReference type="Proteomes" id="UP000011715">
    <property type="component" value="Unassembled WGS sequence"/>
</dbReference>
<evidence type="ECO:0000313" key="2">
    <source>
        <dbReference type="EnsemblFungi" id="MAPG_08925T0"/>
    </source>
</evidence>
<accession>A0A0C4E8L6</accession>
<dbReference type="AlphaFoldDB" id="A0A0C4E8L6"/>
<name>A0A0C4E8L6_MAGP6</name>
<dbReference type="VEuPathDB" id="FungiDB:MAPG_08925"/>
<reference evidence="1" key="2">
    <citation type="submission" date="2010-05" db="EMBL/GenBank/DDBJ databases">
        <title>The Genome Sequence of Magnaporthe poae strain ATCC 64411.</title>
        <authorList>
            <consortium name="The Broad Institute Genome Sequencing Platform"/>
            <consortium name="Broad Institute Genome Sequencing Center for Infectious Disease"/>
            <person name="Ma L.-J."/>
            <person name="Dead R."/>
            <person name="Young S."/>
            <person name="Zeng Q."/>
            <person name="Koehrsen M."/>
            <person name="Alvarado L."/>
            <person name="Berlin A."/>
            <person name="Chapman S.B."/>
            <person name="Chen Z."/>
            <person name="Freedman E."/>
            <person name="Gellesch M."/>
            <person name="Goldberg J."/>
            <person name="Griggs A."/>
            <person name="Gujja S."/>
            <person name="Heilman E.R."/>
            <person name="Heiman D."/>
            <person name="Hepburn T."/>
            <person name="Howarth C."/>
            <person name="Jen D."/>
            <person name="Larson L."/>
            <person name="Mehta T."/>
            <person name="Neiman D."/>
            <person name="Pearson M."/>
            <person name="Roberts A."/>
            <person name="Saif S."/>
            <person name="Shea T."/>
            <person name="Shenoy N."/>
            <person name="Sisk P."/>
            <person name="Stolte C."/>
            <person name="Sykes S."/>
            <person name="Walk T."/>
            <person name="White J."/>
            <person name="Yandava C."/>
            <person name="Haas B."/>
            <person name="Nusbaum C."/>
            <person name="Birren B."/>
        </authorList>
    </citation>
    <scope>NUCLEOTIDE SEQUENCE</scope>
    <source>
        <strain evidence="1">ATCC 64411</strain>
    </source>
</reference>
<reference evidence="2" key="4">
    <citation type="journal article" date="2015" name="G3 (Bethesda)">
        <title>Genome sequences of three phytopathogenic species of the Magnaporthaceae family of fungi.</title>
        <authorList>
            <person name="Okagaki L.H."/>
            <person name="Nunes C.C."/>
            <person name="Sailsbery J."/>
            <person name="Clay B."/>
            <person name="Brown D."/>
            <person name="John T."/>
            <person name="Oh Y."/>
            <person name="Young N."/>
            <person name="Fitzgerald M."/>
            <person name="Haas B.J."/>
            <person name="Zeng Q."/>
            <person name="Young S."/>
            <person name="Adiconis X."/>
            <person name="Fan L."/>
            <person name="Levin J.Z."/>
            <person name="Mitchell T.K."/>
            <person name="Okubara P.A."/>
            <person name="Farman M.L."/>
            <person name="Kohn L.M."/>
            <person name="Birren B."/>
            <person name="Ma L.-J."/>
            <person name="Dean R.A."/>
        </authorList>
    </citation>
    <scope>NUCLEOTIDE SEQUENCE</scope>
    <source>
        <strain evidence="2">ATCC 64411 / 73-15</strain>
    </source>
</reference>
<evidence type="ECO:0000313" key="3">
    <source>
        <dbReference type="Proteomes" id="UP000011715"/>
    </source>
</evidence>
<dbReference type="EMBL" id="ADBL01002178">
    <property type="status" value="NOT_ANNOTATED_CDS"/>
    <property type="molecule type" value="Genomic_DNA"/>
</dbReference>
<reference evidence="2" key="5">
    <citation type="submission" date="2015-06" db="UniProtKB">
        <authorList>
            <consortium name="EnsemblFungi"/>
        </authorList>
    </citation>
    <scope>IDENTIFICATION</scope>
    <source>
        <strain evidence="2">ATCC 64411</strain>
    </source>
</reference>
<dbReference type="EMBL" id="GL876974">
    <property type="protein sequence ID" value="KLU89958.1"/>
    <property type="molecule type" value="Genomic_DNA"/>
</dbReference>
<organism evidence="2 3">
    <name type="scientific">Magnaporthiopsis poae (strain ATCC 64411 / 73-15)</name>
    <name type="common">Kentucky bluegrass fungus</name>
    <name type="synonym">Magnaporthe poae</name>
    <dbReference type="NCBI Taxonomy" id="644358"/>
    <lineage>
        <taxon>Eukaryota</taxon>
        <taxon>Fungi</taxon>
        <taxon>Dikarya</taxon>
        <taxon>Ascomycota</taxon>
        <taxon>Pezizomycotina</taxon>
        <taxon>Sordariomycetes</taxon>
        <taxon>Sordariomycetidae</taxon>
        <taxon>Magnaporthales</taxon>
        <taxon>Magnaporthaceae</taxon>
        <taxon>Magnaporthiopsis</taxon>
    </lineage>
</organism>
<proteinExistence type="predicted"/>
<reference evidence="3" key="1">
    <citation type="submission" date="2010-05" db="EMBL/GenBank/DDBJ databases">
        <title>The genome sequence of Magnaporthe poae strain ATCC 64411.</title>
        <authorList>
            <person name="Ma L.-J."/>
            <person name="Dead R."/>
            <person name="Young S."/>
            <person name="Zeng Q."/>
            <person name="Koehrsen M."/>
            <person name="Alvarado L."/>
            <person name="Berlin A."/>
            <person name="Chapman S.B."/>
            <person name="Chen Z."/>
            <person name="Freedman E."/>
            <person name="Gellesch M."/>
            <person name="Goldberg J."/>
            <person name="Griggs A."/>
            <person name="Gujja S."/>
            <person name="Heilman E.R."/>
            <person name="Heiman D."/>
            <person name="Hepburn T."/>
            <person name="Howarth C."/>
            <person name="Jen D."/>
            <person name="Larson L."/>
            <person name="Mehta T."/>
            <person name="Neiman D."/>
            <person name="Pearson M."/>
            <person name="Roberts A."/>
            <person name="Saif S."/>
            <person name="Shea T."/>
            <person name="Shenoy N."/>
            <person name="Sisk P."/>
            <person name="Stolte C."/>
            <person name="Sykes S."/>
            <person name="Walk T."/>
            <person name="White J."/>
            <person name="Yandava C."/>
            <person name="Haas B."/>
            <person name="Nusbaum C."/>
            <person name="Birren B."/>
        </authorList>
    </citation>
    <scope>NUCLEOTIDE SEQUENCE [LARGE SCALE GENOMIC DNA]</scope>
    <source>
        <strain evidence="3">ATCC 64411 / 73-15</strain>
    </source>
</reference>
<protein>
    <submittedName>
        <fullName evidence="1 2">Uncharacterized protein</fullName>
    </submittedName>
</protein>
<evidence type="ECO:0000313" key="1">
    <source>
        <dbReference type="EMBL" id="KLU89958.1"/>
    </source>
</evidence>
<sequence>MPESRLKALKCRPVRPSTPNYVTYRRRLCSQPQAFAPCYGKRGVGCGRQGSGKDANDLDQFAEPKVASKWRFMFLYCCVWDKRAHHLALLQYDTSAGPKVTVAFTNF</sequence>
<keyword evidence="3" id="KW-1185">Reference proteome</keyword>
<reference evidence="1" key="3">
    <citation type="submission" date="2011-03" db="EMBL/GenBank/DDBJ databases">
        <title>Annotation of Magnaporthe poae ATCC 64411.</title>
        <authorList>
            <person name="Ma L.-J."/>
            <person name="Dead R."/>
            <person name="Young S.K."/>
            <person name="Zeng Q."/>
            <person name="Gargeya S."/>
            <person name="Fitzgerald M."/>
            <person name="Haas B."/>
            <person name="Abouelleil A."/>
            <person name="Alvarado L."/>
            <person name="Arachchi H.M."/>
            <person name="Berlin A."/>
            <person name="Brown A."/>
            <person name="Chapman S.B."/>
            <person name="Chen Z."/>
            <person name="Dunbar C."/>
            <person name="Freedman E."/>
            <person name="Gearin G."/>
            <person name="Gellesch M."/>
            <person name="Goldberg J."/>
            <person name="Griggs A."/>
            <person name="Gujja S."/>
            <person name="Heiman D."/>
            <person name="Howarth C."/>
            <person name="Larson L."/>
            <person name="Lui A."/>
            <person name="MacDonald P.J.P."/>
            <person name="Mehta T."/>
            <person name="Montmayeur A."/>
            <person name="Murphy C."/>
            <person name="Neiman D."/>
            <person name="Pearson M."/>
            <person name="Priest M."/>
            <person name="Roberts A."/>
            <person name="Saif S."/>
            <person name="Shea T."/>
            <person name="Shenoy N."/>
            <person name="Sisk P."/>
            <person name="Stolte C."/>
            <person name="Sykes S."/>
            <person name="Yandava C."/>
            <person name="Wortman J."/>
            <person name="Nusbaum C."/>
            <person name="Birren B."/>
        </authorList>
    </citation>
    <scope>NUCLEOTIDE SEQUENCE</scope>
    <source>
        <strain evidence="1">ATCC 64411</strain>
    </source>
</reference>
<dbReference type="EnsemblFungi" id="MAPG_08925T0">
    <property type="protein sequence ID" value="MAPG_08925T0"/>
    <property type="gene ID" value="MAPG_08925"/>
</dbReference>
<gene>
    <name evidence="1" type="ORF">MAPG_08925</name>
</gene>